<dbReference type="EMBL" id="CP030759">
    <property type="protein sequence ID" value="AXA35877.1"/>
    <property type="molecule type" value="Genomic_DNA"/>
</dbReference>
<accession>A0A2Z4Y3T9</accession>
<dbReference type="InterPro" id="IPR027417">
    <property type="entry name" value="P-loop_NTPase"/>
</dbReference>
<dbReference type="GO" id="GO:0005524">
    <property type="term" value="F:ATP binding"/>
    <property type="evidence" value="ECO:0007669"/>
    <property type="project" value="UniProtKB-KW"/>
</dbReference>
<feature type="domain" description="Bacterial type II secretion system protein E" evidence="4">
    <location>
        <begin position="240"/>
        <end position="254"/>
    </location>
</feature>
<keyword evidence="3" id="KW-0067">ATP-binding</keyword>
<organism evidence="5 6">
    <name type="scientific">Sumerlaea chitinivorans</name>
    <dbReference type="NCBI Taxonomy" id="2250252"/>
    <lineage>
        <taxon>Bacteria</taxon>
        <taxon>Candidatus Sumerlaeota</taxon>
        <taxon>Candidatus Sumerlaeia</taxon>
        <taxon>Candidatus Sumerlaeales</taxon>
        <taxon>Candidatus Sumerlaeaceae</taxon>
        <taxon>Candidatus Sumerlaea</taxon>
    </lineage>
</organism>
<dbReference type="PANTHER" id="PTHR30258">
    <property type="entry name" value="TYPE II SECRETION SYSTEM PROTEIN GSPE-RELATED"/>
    <property type="match status" value="1"/>
</dbReference>
<evidence type="ECO:0000259" key="4">
    <source>
        <dbReference type="PROSITE" id="PS00662"/>
    </source>
</evidence>
<dbReference type="GO" id="GO:0016887">
    <property type="term" value="F:ATP hydrolysis activity"/>
    <property type="evidence" value="ECO:0007669"/>
    <property type="project" value="TreeGrafter"/>
</dbReference>
<dbReference type="AlphaFoldDB" id="A0A2Z4Y3T9"/>
<dbReference type="PROSITE" id="PS00662">
    <property type="entry name" value="T2SP_E"/>
    <property type="match status" value="1"/>
</dbReference>
<dbReference type="GO" id="GO:0005886">
    <property type="term" value="C:plasma membrane"/>
    <property type="evidence" value="ECO:0007669"/>
    <property type="project" value="TreeGrafter"/>
</dbReference>
<evidence type="ECO:0000313" key="6">
    <source>
        <dbReference type="Proteomes" id="UP000262583"/>
    </source>
</evidence>
<dbReference type="InterPro" id="IPR001482">
    <property type="entry name" value="T2SS/T4SS_dom"/>
</dbReference>
<evidence type="ECO:0000256" key="3">
    <source>
        <dbReference type="ARBA" id="ARBA00022840"/>
    </source>
</evidence>
<reference evidence="5 6" key="1">
    <citation type="submission" date="2018-05" db="EMBL/GenBank/DDBJ databases">
        <title>A metagenomic window into the 2 km-deep terrestrial subsurface aquifer revealed taxonomically and functionally diverse microbial community comprising novel uncultured bacterial lineages.</title>
        <authorList>
            <person name="Kadnikov V.V."/>
            <person name="Mardanov A.V."/>
            <person name="Beletsky A.V."/>
            <person name="Banks D."/>
            <person name="Pimenov N.V."/>
            <person name="Frank Y.A."/>
            <person name="Karnachuk O.V."/>
            <person name="Ravin N.V."/>
        </authorList>
    </citation>
    <scope>NUCLEOTIDE SEQUENCE [LARGE SCALE GENOMIC DNA]</scope>
    <source>
        <strain evidence="5">BY</strain>
    </source>
</reference>
<name>A0A2Z4Y3T9_SUMC1</name>
<dbReference type="Pfam" id="PF00437">
    <property type="entry name" value="T2SSE"/>
    <property type="match status" value="1"/>
</dbReference>
<dbReference type="CDD" id="cd01129">
    <property type="entry name" value="PulE-GspE-like"/>
    <property type="match status" value="1"/>
</dbReference>
<gene>
    <name evidence="5" type="ORF">BRCON_1100</name>
</gene>
<sequence length="421" mass="45757">MTEITKENRVAAEADQHEPPTVLAFLKQEIEQLGALDEMAVPELTDRILNAAQELRASDIHLEARPDHYLVRYRVDGQLIPVARLSRKRGENVIARLKMLAKVLTYRKRLPQDGRLGNDDGLALRAAFMPTLHGEKAVLRLPTQIAPRRLEELGLSATDLGRLQRALLRSHGVILFTGPCSSGKSTSIYAALRFLLDRSPLIPNIATLEDPIEQEIDGVNQTQIDPTGGLTFLTGLRTLLRMDPDVIVVGEIRDEETAATVMQAGLSGHLVLSTIHSGTTAQVYARLLHMGIEPFLLAGAISGVVAQRLARQLCAQCKRPISATGTENLWAGEGLPIPDHLYEVGGCPACSETGYRGRRAGFEVSVPDDPLREAIVRKAPTAELRQLVLASGTTSLWKAALQCVAAGLITLAEARRIVGEA</sequence>
<dbReference type="Gene3D" id="3.40.50.300">
    <property type="entry name" value="P-loop containing nucleotide triphosphate hydrolases"/>
    <property type="match status" value="1"/>
</dbReference>
<keyword evidence="2" id="KW-0547">Nucleotide-binding</keyword>
<evidence type="ECO:0000256" key="1">
    <source>
        <dbReference type="ARBA" id="ARBA00006611"/>
    </source>
</evidence>
<dbReference type="SUPFAM" id="SSF52540">
    <property type="entry name" value="P-loop containing nucleoside triphosphate hydrolases"/>
    <property type="match status" value="1"/>
</dbReference>
<dbReference type="Gene3D" id="3.30.450.90">
    <property type="match status" value="1"/>
</dbReference>
<evidence type="ECO:0000313" key="5">
    <source>
        <dbReference type="EMBL" id="AXA35877.1"/>
    </source>
</evidence>
<dbReference type="Proteomes" id="UP000262583">
    <property type="component" value="Chromosome"/>
</dbReference>
<protein>
    <submittedName>
        <fullName evidence="5">Type IV fimbrial assembly, ATPase PilB</fullName>
    </submittedName>
</protein>
<proteinExistence type="inferred from homology"/>
<dbReference type="PANTHER" id="PTHR30258:SF2">
    <property type="entry name" value="COMG OPERON PROTEIN 1"/>
    <property type="match status" value="1"/>
</dbReference>
<dbReference type="KEGG" id="schv:BRCON_1100"/>
<evidence type="ECO:0000256" key="2">
    <source>
        <dbReference type="ARBA" id="ARBA00022741"/>
    </source>
</evidence>
<comment type="similarity">
    <text evidence="1">Belongs to the GSP E family.</text>
</comment>